<dbReference type="OrthoDB" id="6628333at2"/>
<dbReference type="EMBL" id="OCMY01000004">
    <property type="protein sequence ID" value="SOD61577.1"/>
    <property type="molecule type" value="Genomic_DNA"/>
</dbReference>
<evidence type="ECO:0000313" key="3">
    <source>
        <dbReference type="Proteomes" id="UP000219271"/>
    </source>
</evidence>
<reference evidence="3" key="1">
    <citation type="submission" date="2017-09" db="EMBL/GenBank/DDBJ databases">
        <authorList>
            <person name="Varghese N."/>
            <person name="Submissions S."/>
        </authorList>
    </citation>
    <scope>NUCLEOTIDE SEQUENCE [LARGE SCALE GENOMIC DNA]</scope>
    <source>
        <strain evidence="3">JKS000234</strain>
    </source>
</reference>
<keyword evidence="1" id="KW-0812">Transmembrane</keyword>
<dbReference type="Proteomes" id="UP000219271">
    <property type="component" value="Unassembled WGS sequence"/>
</dbReference>
<keyword evidence="1" id="KW-0472">Membrane</keyword>
<feature type="transmembrane region" description="Helical" evidence="1">
    <location>
        <begin position="55"/>
        <end position="75"/>
    </location>
</feature>
<keyword evidence="3" id="KW-1185">Reference proteome</keyword>
<dbReference type="AlphaFoldDB" id="A0A286DSC2"/>
<dbReference type="RefSeq" id="WP_097098606.1">
    <property type="nucleotide sequence ID" value="NZ_OCMY01000004.1"/>
</dbReference>
<organism evidence="2 3">
    <name type="scientific">Candidatus Pantoea floridensis</name>
    <dbReference type="NCBI Taxonomy" id="1938870"/>
    <lineage>
        <taxon>Bacteria</taxon>
        <taxon>Pseudomonadati</taxon>
        <taxon>Pseudomonadota</taxon>
        <taxon>Gammaproteobacteria</taxon>
        <taxon>Enterobacterales</taxon>
        <taxon>Erwiniaceae</taxon>
        <taxon>Pantoea</taxon>
    </lineage>
</organism>
<name>A0A286DSC2_9GAMM</name>
<evidence type="ECO:0000256" key="1">
    <source>
        <dbReference type="SAM" id="Phobius"/>
    </source>
</evidence>
<proteinExistence type="predicted"/>
<accession>A0A286DSC2</accession>
<protein>
    <submittedName>
        <fullName evidence="2">Uncharacterized protein</fullName>
    </submittedName>
</protein>
<evidence type="ECO:0000313" key="2">
    <source>
        <dbReference type="EMBL" id="SOD61577.1"/>
    </source>
</evidence>
<gene>
    <name evidence="2" type="ORF">SAMN06273570_5207</name>
</gene>
<keyword evidence="1" id="KW-1133">Transmembrane helix</keyword>
<sequence length="179" mass="18453">MGGSLDGITMLSNLASGLLSAGINLALTLGILFGVVGSSGFLARQSWLARKAPGQAASGGAVIAWVLLCCGLAGLDQLIGAGARQMGWQVSFDAISYVDQGTFGQGAVAANALLTLLRMIGVWFALSGVLLWRRSKKDGHTGLTAGNDVNTGTAKFIIGVMFICNPYLLDAIQKTLGLH</sequence>
<feature type="transmembrane region" description="Helical" evidence="1">
    <location>
        <begin position="108"/>
        <end position="132"/>
    </location>
</feature>
<dbReference type="InterPro" id="IPR048039">
    <property type="entry name" value="TraQ-like"/>
</dbReference>
<feature type="transmembrane region" description="Helical" evidence="1">
    <location>
        <begin position="20"/>
        <end position="43"/>
    </location>
</feature>
<dbReference type="NCBIfam" id="NF033883">
    <property type="entry name" value="conj_TraQ_IncI1"/>
    <property type="match status" value="1"/>
</dbReference>